<protein>
    <submittedName>
        <fullName evidence="3">Uncharacterized protein</fullName>
    </submittedName>
</protein>
<feature type="region of interest" description="Disordered" evidence="1">
    <location>
        <begin position="50"/>
        <end position="93"/>
    </location>
</feature>
<keyword evidence="2" id="KW-0472">Membrane</keyword>
<evidence type="ECO:0000313" key="4">
    <source>
        <dbReference type="Proteomes" id="UP000631535"/>
    </source>
</evidence>
<keyword evidence="2" id="KW-0812">Transmembrane</keyword>
<keyword evidence="4" id="KW-1185">Reference proteome</keyword>
<evidence type="ECO:0000256" key="1">
    <source>
        <dbReference type="SAM" id="MobiDB-lite"/>
    </source>
</evidence>
<feature type="compositionally biased region" description="Basic residues" evidence="1">
    <location>
        <begin position="12"/>
        <end position="22"/>
    </location>
</feature>
<organism evidence="3 4">
    <name type="scientific">Streptomyces daqingensis</name>
    <dbReference type="NCBI Taxonomy" id="1472640"/>
    <lineage>
        <taxon>Bacteria</taxon>
        <taxon>Bacillati</taxon>
        <taxon>Actinomycetota</taxon>
        <taxon>Actinomycetes</taxon>
        <taxon>Kitasatosporales</taxon>
        <taxon>Streptomycetaceae</taxon>
        <taxon>Streptomyces</taxon>
    </lineage>
</organism>
<dbReference type="Proteomes" id="UP000631535">
    <property type="component" value="Unassembled WGS sequence"/>
</dbReference>
<feature type="transmembrane region" description="Helical" evidence="2">
    <location>
        <begin position="25"/>
        <end position="48"/>
    </location>
</feature>
<gene>
    <name evidence="3" type="ORF">GCM10012287_23510</name>
</gene>
<comment type="caution">
    <text evidence="3">The sequence shown here is derived from an EMBL/GenBank/DDBJ whole genome shotgun (WGS) entry which is preliminary data.</text>
</comment>
<accession>A0ABQ2M9F0</accession>
<evidence type="ECO:0000313" key="3">
    <source>
        <dbReference type="EMBL" id="GGO48460.1"/>
    </source>
</evidence>
<feature type="region of interest" description="Disordered" evidence="1">
    <location>
        <begin position="1"/>
        <end position="22"/>
    </location>
</feature>
<proteinExistence type="predicted"/>
<dbReference type="EMBL" id="BMMP01000006">
    <property type="protein sequence ID" value="GGO48460.1"/>
    <property type="molecule type" value="Genomic_DNA"/>
</dbReference>
<keyword evidence="2" id="KW-1133">Transmembrane helix</keyword>
<evidence type="ECO:0000256" key="2">
    <source>
        <dbReference type="SAM" id="Phobius"/>
    </source>
</evidence>
<reference evidence="4" key="1">
    <citation type="journal article" date="2019" name="Int. J. Syst. Evol. Microbiol.">
        <title>The Global Catalogue of Microorganisms (GCM) 10K type strain sequencing project: providing services to taxonomists for standard genome sequencing and annotation.</title>
        <authorList>
            <consortium name="The Broad Institute Genomics Platform"/>
            <consortium name="The Broad Institute Genome Sequencing Center for Infectious Disease"/>
            <person name="Wu L."/>
            <person name="Ma J."/>
        </authorList>
    </citation>
    <scope>NUCLEOTIDE SEQUENCE [LARGE SCALE GENOMIC DNA]</scope>
    <source>
        <strain evidence="4">CGMCC 4.7178</strain>
    </source>
</reference>
<sequence>MTQWNRPDQPPHHPHRRKKSSKGKILGFGCLGLIAVIAVIVVITVVAMGGEESGGPAPDETSATPTERSPEPTAEDTAKSYGDGDYTVGRDIPAGTYESAGAKEDIVEGCLITTEPKGDKLPQTKTADRNERVVITLSAADGTLTVQGCEPLRRR</sequence>
<name>A0ABQ2M9F0_9ACTN</name>
<dbReference type="RefSeq" id="WP_189037032.1">
    <property type="nucleotide sequence ID" value="NZ_BMMP01000006.1"/>
</dbReference>